<feature type="transmembrane region" description="Helical" evidence="1">
    <location>
        <begin position="15"/>
        <end position="35"/>
    </location>
</feature>
<keyword evidence="3" id="KW-1185">Reference proteome</keyword>
<evidence type="ECO:0000256" key="1">
    <source>
        <dbReference type="SAM" id="Phobius"/>
    </source>
</evidence>
<dbReference type="PANTHER" id="PTHR36570:SF3">
    <property type="entry name" value="DISULFIDE BOND FORMATION PROTEIN B"/>
    <property type="match status" value="1"/>
</dbReference>
<reference evidence="2 3" key="1">
    <citation type="submission" date="2020-02" db="EMBL/GenBank/DDBJ databases">
        <title>Partial ammonium oxidation to N2 by heterotrophic bacteria.</title>
        <authorList>
            <person name="Wu M."/>
        </authorList>
    </citation>
    <scope>NUCLEOTIDE SEQUENCE [LARGE SCALE GENOMIC DNA]</scope>
    <source>
        <strain evidence="2 3">HO-1</strain>
    </source>
</reference>
<protein>
    <submittedName>
        <fullName evidence="2">Disulfide bond formation protein B</fullName>
    </submittedName>
</protein>
<dbReference type="InterPro" id="IPR003752">
    <property type="entry name" value="DiS_bond_form_DsbB/BdbC"/>
</dbReference>
<dbReference type="PANTHER" id="PTHR36570">
    <property type="entry name" value="DISULFIDE BOND FORMATION PROTEIN B"/>
    <property type="match status" value="1"/>
</dbReference>
<dbReference type="InterPro" id="IPR050183">
    <property type="entry name" value="DsbB"/>
</dbReference>
<evidence type="ECO:0000313" key="2">
    <source>
        <dbReference type="EMBL" id="QXX79254.1"/>
    </source>
</evidence>
<organism evidence="2 3">
    <name type="scientific">Alcaligenes ammonioxydans</name>
    <dbReference type="NCBI Taxonomy" id="2582914"/>
    <lineage>
        <taxon>Bacteria</taxon>
        <taxon>Pseudomonadati</taxon>
        <taxon>Pseudomonadota</taxon>
        <taxon>Betaproteobacteria</taxon>
        <taxon>Burkholderiales</taxon>
        <taxon>Alcaligenaceae</taxon>
        <taxon>Alcaligenes</taxon>
    </lineage>
</organism>
<name>A0ABX8SZF2_9BURK</name>
<dbReference type="EMBL" id="CP049362">
    <property type="protein sequence ID" value="QXX79254.1"/>
    <property type="molecule type" value="Genomic_DNA"/>
</dbReference>
<keyword evidence="1" id="KW-0812">Transmembrane</keyword>
<feature type="transmembrane region" description="Helical" evidence="1">
    <location>
        <begin position="146"/>
        <end position="166"/>
    </location>
</feature>
<keyword evidence="1" id="KW-0472">Membrane</keyword>
<dbReference type="Pfam" id="PF02600">
    <property type="entry name" value="DsbB"/>
    <property type="match status" value="1"/>
</dbReference>
<keyword evidence="1" id="KW-1133">Transmembrane helix</keyword>
<accession>A0ABX8SZF2</accession>
<gene>
    <name evidence="2" type="ORF">FE795_09655</name>
</gene>
<proteinExistence type="predicted"/>
<feature type="transmembrane region" description="Helical" evidence="1">
    <location>
        <begin position="78"/>
        <end position="95"/>
    </location>
</feature>
<sequence>MHLDTMAASFRQSAAPFYLIALLAFAGVGIALLSQHVFSIPPCAWCVLQRLIFIVLGLCSLVAGVLRQLGHSGSSTLFSLLGLATSVGGMLAAWYQASVAQHLFSCDQTFADRFITQSGLESSLPWLFGIYASCMDARQDLLGIEYAYWSLGLFVLLGLGLLLTLLTRRRA</sequence>
<evidence type="ECO:0000313" key="3">
    <source>
        <dbReference type="Proteomes" id="UP000826050"/>
    </source>
</evidence>
<feature type="transmembrane region" description="Helical" evidence="1">
    <location>
        <begin position="47"/>
        <end position="66"/>
    </location>
</feature>
<dbReference type="Proteomes" id="UP000826050">
    <property type="component" value="Chromosome"/>
</dbReference>